<organism evidence="2 3">
    <name type="scientific">Coprinellus micaceus</name>
    <name type="common">Glistening ink-cap mushroom</name>
    <name type="synonym">Coprinus micaceus</name>
    <dbReference type="NCBI Taxonomy" id="71717"/>
    <lineage>
        <taxon>Eukaryota</taxon>
        <taxon>Fungi</taxon>
        <taxon>Dikarya</taxon>
        <taxon>Basidiomycota</taxon>
        <taxon>Agaricomycotina</taxon>
        <taxon>Agaricomycetes</taxon>
        <taxon>Agaricomycetidae</taxon>
        <taxon>Agaricales</taxon>
        <taxon>Agaricineae</taxon>
        <taxon>Psathyrellaceae</taxon>
        <taxon>Coprinellus</taxon>
    </lineage>
</organism>
<name>A0A4Y7TUY7_COPMI</name>
<comment type="caution">
    <text evidence="2">The sequence shown here is derived from an EMBL/GenBank/DDBJ whole genome shotgun (WGS) entry which is preliminary data.</text>
</comment>
<dbReference type="EMBL" id="QPFP01000003">
    <property type="protein sequence ID" value="TEB37801.1"/>
    <property type="molecule type" value="Genomic_DNA"/>
</dbReference>
<dbReference type="AlphaFoldDB" id="A0A4Y7TUY7"/>
<protein>
    <submittedName>
        <fullName evidence="2">Uncharacterized protein</fullName>
    </submittedName>
</protein>
<dbReference type="Proteomes" id="UP000298030">
    <property type="component" value="Unassembled WGS sequence"/>
</dbReference>
<feature type="region of interest" description="Disordered" evidence="1">
    <location>
        <begin position="1"/>
        <end position="22"/>
    </location>
</feature>
<evidence type="ECO:0000313" key="2">
    <source>
        <dbReference type="EMBL" id="TEB37801.1"/>
    </source>
</evidence>
<keyword evidence="3" id="KW-1185">Reference proteome</keyword>
<evidence type="ECO:0000313" key="3">
    <source>
        <dbReference type="Proteomes" id="UP000298030"/>
    </source>
</evidence>
<accession>A0A4Y7TUY7</accession>
<reference evidence="2 3" key="1">
    <citation type="journal article" date="2019" name="Nat. Ecol. Evol.">
        <title>Megaphylogeny resolves global patterns of mushroom evolution.</title>
        <authorList>
            <person name="Varga T."/>
            <person name="Krizsan K."/>
            <person name="Foldi C."/>
            <person name="Dima B."/>
            <person name="Sanchez-Garcia M."/>
            <person name="Sanchez-Ramirez S."/>
            <person name="Szollosi G.J."/>
            <person name="Szarkandi J.G."/>
            <person name="Papp V."/>
            <person name="Albert L."/>
            <person name="Andreopoulos W."/>
            <person name="Angelini C."/>
            <person name="Antonin V."/>
            <person name="Barry K.W."/>
            <person name="Bougher N.L."/>
            <person name="Buchanan P."/>
            <person name="Buyck B."/>
            <person name="Bense V."/>
            <person name="Catcheside P."/>
            <person name="Chovatia M."/>
            <person name="Cooper J."/>
            <person name="Damon W."/>
            <person name="Desjardin D."/>
            <person name="Finy P."/>
            <person name="Geml J."/>
            <person name="Haridas S."/>
            <person name="Hughes K."/>
            <person name="Justo A."/>
            <person name="Karasinski D."/>
            <person name="Kautmanova I."/>
            <person name="Kiss B."/>
            <person name="Kocsube S."/>
            <person name="Kotiranta H."/>
            <person name="LaButti K.M."/>
            <person name="Lechner B.E."/>
            <person name="Liimatainen K."/>
            <person name="Lipzen A."/>
            <person name="Lukacs Z."/>
            <person name="Mihaltcheva S."/>
            <person name="Morgado L.N."/>
            <person name="Niskanen T."/>
            <person name="Noordeloos M.E."/>
            <person name="Ohm R.A."/>
            <person name="Ortiz-Santana B."/>
            <person name="Ovrebo C."/>
            <person name="Racz N."/>
            <person name="Riley R."/>
            <person name="Savchenko A."/>
            <person name="Shiryaev A."/>
            <person name="Soop K."/>
            <person name="Spirin V."/>
            <person name="Szebenyi C."/>
            <person name="Tomsovsky M."/>
            <person name="Tulloss R.E."/>
            <person name="Uehling J."/>
            <person name="Grigoriev I.V."/>
            <person name="Vagvolgyi C."/>
            <person name="Papp T."/>
            <person name="Martin F.M."/>
            <person name="Miettinen O."/>
            <person name="Hibbett D.S."/>
            <person name="Nagy L.G."/>
        </authorList>
    </citation>
    <scope>NUCLEOTIDE SEQUENCE [LARGE SCALE GENOMIC DNA]</scope>
    <source>
        <strain evidence="2 3">FP101781</strain>
    </source>
</reference>
<evidence type="ECO:0000256" key="1">
    <source>
        <dbReference type="SAM" id="MobiDB-lite"/>
    </source>
</evidence>
<proteinExistence type="predicted"/>
<sequence>MAHANTPSKEHDRPKTFPSKVNGLHLASAGSEQALGNLYDVITCEICTPEVPDTVLDILHPGSVPQCCDAHGGDNTQVSLTAISILAVVVRAAISKTDLKEALAARIGDSIETICSWWDVSLNSGSMKQVYVAMEPRGTGQRARPYFTVAKTFGHFLELDSRIYRFFPNYSLCPPWNGQKLIENDGLGEYSLPYLIRHVGHLEDMIIFVVSSSPLIRRELTYAGYITADTSLLNTISLD</sequence>
<gene>
    <name evidence="2" type="ORF">FA13DRAFT_1785695</name>
</gene>